<comment type="caution">
    <text evidence="1">The sequence shown here is derived from an EMBL/GenBank/DDBJ whole genome shotgun (WGS) entry which is preliminary data.</text>
</comment>
<evidence type="ECO:0000313" key="1">
    <source>
        <dbReference type="EMBL" id="KAI8539310.1"/>
    </source>
</evidence>
<dbReference type="EMBL" id="CM046396">
    <property type="protein sequence ID" value="KAI8539310.1"/>
    <property type="molecule type" value="Genomic_DNA"/>
</dbReference>
<evidence type="ECO:0000313" key="2">
    <source>
        <dbReference type="Proteomes" id="UP001062846"/>
    </source>
</evidence>
<gene>
    <name evidence="1" type="ORF">RHMOL_Rhmol09G0171900</name>
</gene>
<accession>A0ACC0MEN5</accession>
<protein>
    <submittedName>
        <fullName evidence="1">Uncharacterized protein</fullName>
    </submittedName>
</protein>
<proteinExistence type="predicted"/>
<organism evidence="1 2">
    <name type="scientific">Rhododendron molle</name>
    <name type="common">Chinese azalea</name>
    <name type="synonym">Azalea mollis</name>
    <dbReference type="NCBI Taxonomy" id="49168"/>
    <lineage>
        <taxon>Eukaryota</taxon>
        <taxon>Viridiplantae</taxon>
        <taxon>Streptophyta</taxon>
        <taxon>Embryophyta</taxon>
        <taxon>Tracheophyta</taxon>
        <taxon>Spermatophyta</taxon>
        <taxon>Magnoliopsida</taxon>
        <taxon>eudicotyledons</taxon>
        <taxon>Gunneridae</taxon>
        <taxon>Pentapetalae</taxon>
        <taxon>asterids</taxon>
        <taxon>Ericales</taxon>
        <taxon>Ericaceae</taxon>
        <taxon>Ericoideae</taxon>
        <taxon>Rhodoreae</taxon>
        <taxon>Rhododendron</taxon>
    </lineage>
</organism>
<sequence length="81" mass="8646">MEKVSSKMILFAILLLTVSGLLPEASAISTGIPCKNSRECIKVCGPIDIPLCLRGICDCYASKTLKNRKVFSVGVDVGKMA</sequence>
<name>A0ACC0MEN5_RHOML</name>
<keyword evidence="2" id="KW-1185">Reference proteome</keyword>
<reference evidence="1" key="1">
    <citation type="submission" date="2022-02" db="EMBL/GenBank/DDBJ databases">
        <title>Plant Genome Project.</title>
        <authorList>
            <person name="Zhang R.-G."/>
        </authorList>
    </citation>
    <scope>NUCLEOTIDE SEQUENCE</scope>
    <source>
        <strain evidence="1">AT1</strain>
    </source>
</reference>
<dbReference type="Proteomes" id="UP001062846">
    <property type="component" value="Chromosome 9"/>
</dbReference>